<keyword evidence="1" id="KW-0479">Metal-binding</keyword>
<dbReference type="Proteomes" id="UP000274391">
    <property type="component" value="Unassembled WGS sequence"/>
</dbReference>
<dbReference type="Pfam" id="PF08797">
    <property type="entry name" value="HIRAN"/>
    <property type="match status" value="1"/>
</dbReference>
<sequence>MLADSRVTRRRKKLDDLQVVDLSGLDTIRQKVKGVSFYLSVNERKHAVANSFMLVRDPRNEYDSNAVGVYSPEGRQVGHVSASRAVILAPEFDRIGADAYRVSGAPPNTEGSVVPFIDLPTAPAIRAFAAAWIAGDASGVAD</sequence>
<feature type="domain" description="HIRAN" evidence="3">
    <location>
        <begin position="31"/>
        <end position="99"/>
    </location>
</feature>
<dbReference type="OrthoDB" id="260852at2"/>
<evidence type="ECO:0000313" key="4">
    <source>
        <dbReference type="EMBL" id="RRJ85603.1"/>
    </source>
</evidence>
<evidence type="ECO:0000256" key="2">
    <source>
        <dbReference type="ARBA" id="ARBA00022801"/>
    </source>
</evidence>
<keyword evidence="5" id="KW-1185">Reference proteome</keyword>
<evidence type="ECO:0000256" key="1">
    <source>
        <dbReference type="ARBA" id="ARBA00022723"/>
    </source>
</evidence>
<dbReference type="GO" id="GO:0016818">
    <property type="term" value="F:hydrolase activity, acting on acid anhydrides, in phosphorus-containing anhydrides"/>
    <property type="evidence" value="ECO:0007669"/>
    <property type="project" value="InterPro"/>
</dbReference>
<evidence type="ECO:0000259" key="3">
    <source>
        <dbReference type="Pfam" id="PF08797"/>
    </source>
</evidence>
<evidence type="ECO:0000313" key="5">
    <source>
        <dbReference type="Proteomes" id="UP000274391"/>
    </source>
</evidence>
<comment type="caution">
    <text evidence="4">The sequence shown here is derived from an EMBL/GenBank/DDBJ whole genome shotgun (WGS) entry which is preliminary data.</text>
</comment>
<protein>
    <recommendedName>
        <fullName evidence="3">HIRAN domain-containing protein</fullName>
    </recommendedName>
</protein>
<dbReference type="EMBL" id="RQVS01000025">
    <property type="protein sequence ID" value="RRJ85603.1"/>
    <property type="molecule type" value="Genomic_DNA"/>
</dbReference>
<organism evidence="4 5">
    <name type="scientific">Gulosibacter macacae</name>
    <dbReference type="NCBI Taxonomy" id="2488791"/>
    <lineage>
        <taxon>Bacteria</taxon>
        <taxon>Bacillati</taxon>
        <taxon>Actinomycetota</taxon>
        <taxon>Actinomycetes</taxon>
        <taxon>Micrococcales</taxon>
        <taxon>Microbacteriaceae</taxon>
        <taxon>Gulosibacter</taxon>
    </lineage>
</organism>
<dbReference type="GO" id="GO:0003676">
    <property type="term" value="F:nucleic acid binding"/>
    <property type="evidence" value="ECO:0007669"/>
    <property type="project" value="InterPro"/>
</dbReference>
<gene>
    <name evidence="4" type="ORF">EG850_12745</name>
</gene>
<dbReference type="GO" id="GO:0008270">
    <property type="term" value="F:zinc ion binding"/>
    <property type="evidence" value="ECO:0007669"/>
    <property type="project" value="InterPro"/>
</dbReference>
<reference evidence="4 5" key="1">
    <citation type="submission" date="2018-11" db="EMBL/GenBank/DDBJ databases">
        <title>YIM 102482-1 draft genome.</title>
        <authorList>
            <person name="Li G."/>
            <person name="Jiang Y."/>
        </authorList>
    </citation>
    <scope>NUCLEOTIDE SEQUENCE [LARGE SCALE GENOMIC DNA]</scope>
    <source>
        <strain evidence="4 5">YIM 102482-1</strain>
    </source>
</reference>
<accession>A0A3P3VY53</accession>
<dbReference type="AlphaFoldDB" id="A0A3P3VY53"/>
<proteinExistence type="predicted"/>
<name>A0A3P3VY53_9MICO</name>
<keyword evidence="2" id="KW-0378">Hydrolase</keyword>
<dbReference type="Gene3D" id="3.30.70.2330">
    <property type="match status" value="1"/>
</dbReference>
<dbReference type="InterPro" id="IPR014905">
    <property type="entry name" value="HIRAN"/>
</dbReference>